<keyword evidence="8" id="KW-1133">Transmembrane helix</keyword>
<feature type="domain" description="RRM" evidence="9">
    <location>
        <begin position="66"/>
        <end position="147"/>
    </location>
</feature>
<evidence type="ECO:0000256" key="6">
    <source>
        <dbReference type="PROSITE-ProRule" id="PRU00176"/>
    </source>
</evidence>
<dbReference type="GO" id="GO:0003729">
    <property type="term" value="F:mRNA binding"/>
    <property type="evidence" value="ECO:0007669"/>
    <property type="project" value="InterPro"/>
</dbReference>
<proteinExistence type="inferred from homology"/>
<dbReference type="CDD" id="cd12345">
    <property type="entry name" value="RRM2_SECp43_like"/>
    <property type="match status" value="1"/>
</dbReference>
<feature type="compositionally biased region" description="Low complexity" evidence="7">
    <location>
        <begin position="35"/>
        <end position="55"/>
    </location>
</feature>
<dbReference type="GO" id="GO:0005829">
    <property type="term" value="C:cytosol"/>
    <property type="evidence" value="ECO:0007669"/>
    <property type="project" value="TreeGrafter"/>
</dbReference>
<dbReference type="EMBL" id="JBBNAF010000012">
    <property type="protein sequence ID" value="KAK9092074.1"/>
    <property type="molecule type" value="Genomic_DNA"/>
</dbReference>
<dbReference type="PROSITE" id="PS50102">
    <property type="entry name" value="RRM"/>
    <property type="match status" value="2"/>
</dbReference>
<evidence type="ECO:0000313" key="11">
    <source>
        <dbReference type="Proteomes" id="UP001420932"/>
    </source>
</evidence>
<keyword evidence="8" id="KW-0812">Transmembrane</keyword>
<evidence type="ECO:0000256" key="7">
    <source>
        <dbReference type="SAM" id="MobiDB-lite"/>
    </source>
</evidence>
<dbReference type="GO" id="GO:0005634">
    <property type="term" value="C:nucleus"/>
    <property type="evidence" value="ECO:0007669"/>
    <property type="project" value="UniProtKB-SubCell"/>
</dbReference>
<dbReference type="Proteomes" id="UP001420932">
    <property type="component" value="Unassembled WGS sequence"/>
</dbReference>
<keyword evidence="4" id="KW-0539">Nucleus</keyword>
<feature type="transmembrane region" description="Helical" evidence="8">
    <location>
        <begin position="279"/>
        <end position="298"/>
    </location>
</feature>
<dbReference type="SMART" id="SM00360">
    <property type="entry name" value="RRM"/>
    <property type="match status" value="2"/>
</dbReference>
<dbReference type="InterPro" id="IPR012677">
    <property type="entry name" value="Nucleotide-bd_a/b_plait_sf"/>
</dbReference>
<feature type="transmembrane region" description="Helical" evidence="8">
    <location>
        <begin position="250"/>
        <end position="273"/>
    </location>
</feature>
<keyword evidence="2" id="KW-0677">Repeat</keyword>
<reference evidence="10 11" key="1">
    <citation type="submission" date="2024-01" db="EMBL/GenBank/DDBJ databases">
        <title>Genome assemblies of Stephania.</title>
        <authorList>
            <person name="Yang L."/>
        </authorList>
    </citation>
    <scope>NUCLEOTIDE SEQUENCE [LARGE SCALE GENOMIC DNA]</scope>
    <source>
        <strain evidence="10">YNDBR</strain>
        <tissue evidence="10">Leaf</tissue>
    </source>
</reference>
<comment type="caution">
    <text evidence="10">The sequence shown here is derived from an EMBL/GenBank/DDBJ whole genome shotgun (WGS) entry which is preliminary data.</text>
</comment>
<dbReference type="InterPro" id="IPR035979">
    <property type="entry name" value="RBD_domain_sf"/>
</dbReference>
<feature type="compositionally biased region" description="Low complexity" evidence="7">
    <location>
        <begin position="15"/>
        <end position="25"/>
    </location>
</feature>
<accession>A0AAP0EF29</accession>
<dbReference type="CDD" id="cd12344">
    <property type="entry name" value="RRM1_SECp43_like"/>
    <property type="match status" value="1"/>
</dbReference>
<comment type="similarity">
    <text evidence="5">Belongs to the polyadenylate-binding RBP45 family.</text>
</comment>
<dbReference type="FunFam" id="3.30.70.330:FF:000103">
    <property type="entry name" value="Polyadenylate-binding protein RBP47B"/>
    <property type="match status" value="1"/>
</dbReference>
<protein>
    <recommendedName>
        <fullName evidence="9">RRM domain-containing protein</fullName>
    </recommendedName>
</protein>
<evidence type="ECO:0000259" key="9">
    <source>
        <dbReference type="PROSITE" id="PS50102"/>
    </source>
</evidence>
<evidence type="ECO:0000256" key="3">
    <source>
        <dbReference type="ARBA" id="ARBA00022884"/>
    </source>
</evidence>
<name>A0AAP0EF29_9MAGN</name>
<keyword evidence="11" id="KW-1185">Reference proteome</keyword>
<feature type="region of interest" description="Disordered" evidence="7">
    <location>
        <begin position="1"/>
        <end position="55"/>
    </location>
</feature>
<keyword evidence="3 6" id="KW-0694">RNA-binding</keyword>
<gene>
    <name evidence="10" type="ORF">Syun_026985</name>
</gene>
<feature type="domain" description="RRM" evidence="9">
    <location>
        <begin position="160"/>
        <end position="239"/>
    </location>
</feature>
<keyword evidence="8" id="KW-0472">Membrane</keyword>
<dbReference type="FunFam" id="3.30.70.330:FF:000236">
    <property type="entry name" value="Polyadenylate-binding protein RBP45C"/>
    <property type="match status" value="1"/>
</dbReference>
<dbReference type="Pfam" id="PF00076">
    <property type="entry name" value="RRM_1"/>
    <property type="match status" value="2"/>
</dbReference>
<evidence type="ECO:0000313" key="10">
    <source>
        <dbReference type="EMBL" id="KAK9092074.1"/>
    </source>
</evidence>
<organism evidence="10 11">
    <name type="scientific">Stephania yunnanensis</name>
    <dbReference type="NCBI Taxonomy" id="152371"/>
    <lineage>
        <taxon>Eukaryota</taxon>
        <taxon>Viridiplantae</taxon>
        <taxon>Streptophyta</taxon>
        <taxon>Embryophyta</taxon>
        <taxon>Tracheophyta</taxon>
        <taxon>Spermatophyta</taxon>
        <taxon>Magnoliopsida</taxon>
        <taxon>Ranunculales</taxon>
        <taxon>Menispermaceae</taxon>
        <taxon>Menispermoideae</taxon>
        <taxon>Cissampelideae</taxon>
        <taxon>Stephania</taxon>
    </lineage>
</organism>
<dbReference type="AlphaFoldDB" id="A0AAP0EF29"/>
<dbReference type="PANTHER" id="PTHR47640">
    <property type="entry name" value="TRNA SELENOCYSTEINE 1-ASSOCIATED PROTEIN 1-RELATED-RELATED"/>
    <property type="match status" value="1"/>
</dbReference>
<dbReference type="Gene3D" id="3.30.70.330">
    <property type="match status" value="2"/>
</dbReference>
<evidence type="ECO:0000256" key="1">
    <source>
        <dbReference type="ARBA" id="ARBA00004123"/>
    </source>
</evidence>
<evidence type="ECO:0000256" key="4">
    <source>
        <dbReference type="ARBA" id="ARBA00023242"/>
    </source>
</evidence>
<evidence type="ECO:0000256" key="2">
    <source>
        <dbReference type="ARBA" id="ARBA00022737"/>
    </source>
</evidence>
<dbReference type="InterPro" id="IPR050825">
    <property type="entry name" value="RBM42_RBP45_47-like"/>
</dbReference>
<evidence type="ECO:0000256" key="8">
    <source>
        <dbReference type="SAM" id="Phobius"/>
    </source>
</evidence>
<dbReference type="SUPFAM" id="SSF54928">
    <property type="entry name" value="RNA-binding domain, RBD"/>
    <property type="match status" value="2"/>
</dbReference>
<evidence type="ECO:0000256" key="5">
    <source>
        <dbReference type="ARBA" id="ARBA00061708"/>
    </source>
</evidence>
<sequence>MMQPVAGVAPPPAPMAAQPAMDQQQWGMMAPPQPVWNQQPQPQQQQQQQQLAQYQAAQPASADEIRTLWIGDLAYWMEESYLHSCFAQTNEVVSVKVIRNKQSGQSEGYGFIEFVNRSAAERNLQAYNGTPMPNVADQTFRLNWATLSSGERRSDESSDFTIFVGDLASDVTDYTLQETFRVQYPSVKGAKVVTDRDTGRSKGYGFVRFADESEQVRAMTEMNGMFCSTRPMRIGPATNKKSMVSSKGKIIYPFIIFYIWLNFSLVGCCLSIVEFYGKWLILILIYASVCWVVIACEIS</sequence>
<dbReference type="PANTHER" id="PTHR47640:SF48">
    <property type="entry name" value="POLYADENYLATE-BINDING PROTEIN RBP45B"/>
    <property type="match status" value="1"/>
</dbReference>
<dbReference type="InterPro" id="IPR000504">
    <property type="entry name" value="RRM_dom"/>
</dbReference>
<comment type="subcellular location">
    <subcellularLocation>
        <location evidence="1">Nucleus</location>
    </subcellularLocation>
</comment>